<name>A0A2Z7CG48_9LAMI</name>
<proteinExistence type="predicted"/>
<evidence type="ECO:0000313" key="3">
    <source>
        <dbReference type="Proteomes" id="UP000250235"/>
    </source>
</evidence>
<evidence type="ECO:0000313" key="2">
    <source>
        <dbReference type="EMBL" id="KZV46000.1"/>
    </source>
</evidence>
<feature type="region of interest" description="Disordered" evidence="1">
    <location>
        <begin position="150"/>
        <end position="187"/>
    </location>
</feature>
<accession>A0A2Z7CG48</accession>
<protein>
    <submittedName>
        <fullName evidence="2">Kinetochore protein spc7-like</fullName>
    </submittedName>
</protein>
<organism evidence="2 3">
    <name type="scientific">Dorcoceras hygrometricum</name>
    <dbReference type="NCBI Taxonomy" id="472368"/>
    <lineage>
        <taxon>Eukaryota</taxon>
        <taxon>Viridiplantae</taxon>
        <taxon>Streptophyta</taxon>
        <taxon>Embryophyta</taxon>
        <taxon>Tracheophyta</taxon>
        <taxon>Spermatophyta</taxon>
        <taxon>Magnoliopsida</taxon>
        <taxon>eudicotyledons</taxon>
        <taxon>Gunneridae</taxon>
        <taxon>Pentapetalae</taxon>
        <taxon>asterids</taxon>
        <taxon>lamiids</taxon>
        <taxon>Lamiales</taxon>
        <taxon>Gesneriaceae</taxon>
        <taxon>Didymocarpoideae</taxon>
        <taxon>Trichosporeae</taxon>
        <taxon>Loxocarpinae</taxon>
        <taxon>Dorcoceras</taxon>
    </lineage>
</organism>
<keyword evidence="3" id="KW-1185">Reference proteome</keyword>
<gene>
    <name evidence="2" type="ORF">F511_10690</name>
</gene>
<dbReference type="Proteomes" id="UP000250235">
    <property type="component" value="Unassembled WGS sequence"/>
</dbReference>
<evidence type="ECO:0000256" key="1">
    <source>
        <dbReference type="SAM" id="MobiDB-lite"/>
    </source>
</evidence>
<dbReference type="EMBL" id="KQ995736">
    <property type="protein sequence ID" value="KZV46000.1"/>
    <property type="molecule type" value="Genomic_DNA"/>
</dbReference>
<sequence length="283" mass="31642">MEEVGKSAADRLQSFDEWFNYWTIVHFKQFKSLTNLQQVVTLEDQILVWTETGMISEALTRRELIVVRIKAESLRAPLEQRRKNFNGFLPTASEDAAIIKRIGQEDSAHASKNITRVSSEEFVKPWHVELLLEAPRNSSGNLLLTWQVVGPDVPTGQDPSPSSPLSPILEEQQAPVSPVQEEQQDLASPVRATVSSKSAQLEQPATILLVQDEQHVSTSPVPSAPLLLSDHAEAETNDALGFNQHEHRLPSLDIQLDPSPSHNIPMHIRQPLSLMILALFTRH</sequence>
<reference evidence="2 3" key="1">
    <citation type="journal article" date="2015" name="Proc. Natl. Acad. Sci. U.S.A.">
        <title>The resurrection genome of Boea hygrometrica: A blueprint for survival of dehydration.</title>
        <authorList>
            <person name="Xiao L."/>
            <person name="Yang G."/>
            <person name="Zhang L."/>
            <person name="Yang X."/>
            <person name="Zhao S."/>
            <person name="Ji Z."/>
            <person name="Zhou Q."/>
            <person name="Hu M."/>
            <person name="Wang Y."/>
            <person name="Chen M."/>
            <person name="Xu Y."/>
            <person name="Jin H."/>
            <person name="Xiao X."/>
            <person name="Hu G."/>
            <person name="Bao F."/>
            <person name="Hu Y."/>
            <person name="Wan P."/>
            <person name="Li L."/>
            <person name="Deng X."/>
            <person name="Kuang T."/>
            <person name="Xiang C."/>
            <person name="Zhu J.K."/>
            <person name="Oliver M.J."/>
            <person name="He Y."/>
        </authorList>
    </citation>
    <scope>NUCLEOTIDE SEQUENCE [LARGE SCALE GENOMIC DNA]</scope>
    <source>
        <strain evidence="3">cv. XS01</strain>
    </source>
</reference>
<dbReference type="AlphaFoldDB" id="A0A2Z7CG48"/>